<sequence>MVELHECSPIALSTYIQIAK</sequence>
<reference evidence="1" key="1">
    <citation type="submission" date="2015-04" db="EMBL/GenBank/DDBJ databases">
        <authorList>
            <person name="Syromyatnikov M.Y."/>
            <person name="Popov V.N."/>
        </authorList>
    </citation>
    <scope>NUCLEOTIDE SEQUENCE</scope>
    <source>
        <strain evidence="1">MO-1</strain>
    </source>
</reference>
<organism evidence="1">
    <name type="scientific">Magnetococcus massalia (strain MO-1)</name>
    <dbReference type="NCBI Taxonomy" id="451514"/>
    <lineage>
        <taxon>Bacteria</taxon>
        <taxon>Pseudomonadati</taxon>
        <taxon>Pseudomonadota</taxon>
        <taxon>Magnetococcia</taxon>
        <taxon>Magnetococcales</taxon>
        <taxon>Magnetococcaceae</taxon>
        <taxon>Magnetococcus</taxon>
    </lineage>
</organism>
<gene>
    <name evidence="1" type="ORF">MAGMO_1017</name>
</gene>
<dbReference type="EMBL" id="LO017727">
    <property type="protein sequence ID" value="CRH05215.1"/>
    <property type="molecule type" value="Genomic_DNA"/>
</dbReference>
<protein>
    <submittedName>
        <fullName evidence="1">Uncharacterized protein</fullName>
    </submittedName>
</protein>
<evidence type="ECO:0000313" key="1">
    <source>
        <dbReference type="EMBL" id="CRH05215.1"/>
    </source>
</evidence>
<name>A0A1S7LE64_MAGMO</name>
<proteinExistence type="predicted"/>
<dbReference type="AlphaFoldDB" id="A0A1S7LE64"/>
<accession>A0A1S7LE64</accession>